<comment type="caution">
    <text evidence="10">The sequence shown here is derived from an EMBL/GenBank/DDBJ whole genome shotgun (WGS) entry which is preliminary data.</text>
</comment>
<dbReference type="PANTHER" id="PTHR48086">
    <property type="entry name" value="SODIUM/PROLINE SYMPORTER-RELATED"/>
    <property type="match status" value="1"/>
</dbReference>
<keyword evidence="3" id="KW-0813">Transport</keyword>
<feature type="transmembrane region" description="Helical" evidence="9">
    <location>
        <begin position="45"/>
        <end position="69"/>
    </location>
</feature>
<evidence type="ECO:0000256" key="6">
    <source>
        <dbReference type="ARBA" id="ARBA00022989"/>
    </source>
</evidence>
<evidence type="ECO:0000256" key="3">
    <source>
        <dbReference type="ARBA" id="ARBA00022448"/>
    </source>
</evidence>
<feature type="transmembrane region" description="Helical" evidence="9">
    <location>
        <begin position="184"/>
        <end position="206"/>
    </location>
</feature>
<keyword evidence="5" id="KW-0769">Symport</keyword>
<protein>
    <submittedName>
        <fullName evidence="10">Sodium:solute symporter family protein</fullName>
    </submittedName>
</protein>
<keyword evidence="6 9" id="KW-1133">Transmembrane helix</keyword>
<accession>A0ABT2E898</accession>
<dbReference type="Gene3D" id="1.20.1730.10">
    <property type="entry name" value="Sodium/glucose cotransporter"/>
    <property type="match status" value="1"/>
</dbReference>
<evidence type="ECO:0000256" key="9">
    <source>
        <dbReference type="SAM" id="Phobius"/>
    </source>
</evidence>
<proteinExistence type="inferred from homology"/>
<feature type="transmembrane region" description="Helical" evidence="9">
    <location>
        <begin position="154"/>
        <end position="172"/>
    </location>
</feature>
<name>A0ABT2E898_9GAMM</name>
<dbReference type="InterPro" id="IPR001734">
    <property type="entry name" value="Na/solute_symporter"/>
</dbReference>
<dbReference type="Pfam" id="PF00474">
    <property type="entry name" value="SSF"/>
    <property type="match status" value="1"/>
</dbReference>
<feature type="transmembrane region" description="Helical" evidence="9">
    <location>
        <begin position="353"/>
        <end position="374"/>
    </location>
</feature>
<organism evidence="10 11">
    <name type="scientific">Halomonas dongshanensis</name>
    <dbReference type="NCBI Taxonomy" id="2890835"/>
    <lineage>
        <taxon>Bacteria</taxon>
        <taxon>Pseudomonadati</taxon>
        <taxon>Pseudomonadota</taxon>
        <taxon>Gammaproteobacteria</taxon>
        <taxon>Oceanospirillales</taxon>
        <taxon>Halomonadaceae</taxon>
        <taxon>Halomonas</taxon>
    </lineage>
</organism>
<evidence type="ECO:0000256" key="5">
    <source>
        <dbReference type="ARBA" id="ARBA00022847"/>
    </source>
</evidence>
<evidence type="ECO:0000256" key="8">
    <source>
        <dbReference type="RuleBase" id="RU362091"/>
    </source>
</evidence>
<evidence type="ECO:0000256" key="2">
    <source>
        <dbReference type="ARBA" id="ARBA00006434"/>
    </source>
</evidence>
<dbReference type="EMBL" id="JAJISC010000001">
    <property type="protein sequence ID" value="MCS2607798.1"/>
    <property type="molecule type" value="Genomic_DNA"/>
</dbReference>
<keyword evidence="7 9" id="KW-0472">Membrane</keyword>
<feature type="transmembrane region" description="Helical" evidence="9">
    <location>
        <begin position="431"/>
        <end position="451"/>
    </location>
</feature>
<comment type="subcellular location">
    <subcellularLocation>
        <location evidence="1">Membrane</location>
        <topology evidence="1">Multi-pass membrane protein</topology>
    </subcellularLocation>
</comment>
<feature type="transmembrane region" description="Helical" evidence="9">
    <location>
        <begin position="6"/>
        <end position="25"/>
    </location>
</feature>
<feature type="transmembrane region" description="Helical" evidence="9">
    <location>
        <begin position="259"/>
        <end position="285"/>
    </location>
</feature>
<comment type="similarity">
    <text evidence="2 8">Belongs to the sodium:solute symporter (SSF) (TC 2.A.21) family.</text>
</comment>
<feature type="transmembrane region" description="Helical" evidence="9">
    <location>
        <begin position="407"/>
        <end position="425"/>
    </location>
</feature>
<feature type="transmembrane region" description="Helical" evidence="9">
    <location>
        <begin position="226"/>
        <end position="247"/>
    </location>
</feature>
<evidence type="ECO:0000256" key="4">
    <source>
        <dbReference type="ARBA" id="ARBA00022692"/>
    </source>
</evidence>
<feature type="transmembrane region" description="Helical" evidence="9">
    <location>
        <begin position="75"/>
        <end position="94"/>
    </location>
</feature>
<dbReference type="PROSITE" id="PS50283">
    <property type="entry name" value="NA_SOLUT_SYMP_3"/>
    <property type="match status" value="1"/>
</dbReference>
<dbReference type="CDD" id="cd10322">
    <property type="entry name" value="SLC5sbd"/>
    <property type="match status" value="1"/>
</dbReference>
<keyword evidence="4 9" id="KW-0812">Transmembrane</keyword>
<dbReference type="Proteomes" id="UP001165542">
    <property type="component" value="Unassembled WGS sequence"/>
</dbReference>
<dbReference type="InterPro" id="IPR050277">
    <property type="entry name" value="Sodium:Solute_Symporter"/>
</dbReference>
<sequence length="463" mass="48677">MEPAYSVLLITAIYMLVLALISFAVRKHSRNAKNFTTGGAHFPAVLIGLLMMSEFIGTTASVGTAQAAYTHGISAAWNLAALGIGFVIFSLLLARKYKELGENTISGALAKAYGEPVRLATSVIMICALMIVAVSVYASGGAILSGLMGIDRTYAIIVTGVVAVMYVSIGGMRSVIYTNTIHAIVMYAGIILAVGFALSNVGGIGSLTQTLPAEMFEPGNVGWSQIFAWLVAGIGATFATQYIVQAITTVSDGRKAQTASFFCALMLIPYALFAALVGMCAAVMFPGIEPLQAFPSVLSHMNTLAAGIVVAGIAGALFGTIAALTMGCATLALKDFYQRFFNPGKDDRKDLIFVKLATIFAGLVPISLAIFASGVLEVTFLAKALRTALAVLVLMMFYAPHFGSQRGAFLSIIASLVVTVSWFLMGNPYGIDNAYVALVTPLIIMTASHILRGAPDRLLQQGS</sequence>
<gene>
    <name evidence="10" type="ORF">LLY24_00495</name>
</gene>
<evidence type="ECO:0000313" key="10">
    <source>
        <dbReference type="EMBL" id="MCS2607798.1"/>
    </source>
</evidence>
<dbReference type="InterPro" id="IPR038377">
    <property type="entry name" value="Na/Glc_symporter_sf"/>
</dbReference>
<reference evidence="10" key="1">
    <citation type="submission" date="2021-11" db="EMBL/GenBank/DDBJ databases">
        <title>Halomonas sp., isolated from a coastal aquaculture zone in Dongshan Bay.</title>
        <authorList>
            <person name="Lin W."/>
        </authorList>
    </citation>
    <scope>NUCLEOTIDE SEQUENCE</scope>
    <source>
        <strain evidence="10">Yzlin-01</strain>
    </source>
</reference>
<evidence type="ECO:0000256" key="1">
    <source>
        <dbReference type="ARBA" id="ARBA00004141"/>
    </source>
</evidence>
<dbReference type="PANTHER" id="PTHR48086:SF7">
    <property type="entry name" value="SODIUM-SOLUTE SYMPORTER-RELATED"/>
    <property type="match status" value="1"/>
</dbReference>
<keyword evidence="11" id="KW-1185">Reference proteome</keyword>
<dbReference type="RefSeq" id="WP_259034308.1">
    <property type="nucleotide sequence ID" value="NZ_JAJISC010000001.1"/>
</dbReference>
<feature type="transmembrane region" description="Helical" evidence="9">
    <location>
        <begin position="380"/>
        <end position="400"/>
    </location>
</feature>
<evidence type="ECO:0000313" key="11">
    <source>
        <dbReference type="Proteomes" id="UP001165542"/>
    </source>
</evidence>
<feature type="transmembrane region" description="Helical" evidence="9">
    <location>
        <begin position="123"/>
        <end position="148"/>
    </location>
</feature>
<feature type="transmembrane region" description="Helical" evidence="9">
    <location>
        <begin position="305"/>
        <end position="333"/>
    </location>
</feature>
<evidence type="ECO:0000256" key="7">
    <source>
        <dbReference type="ARBA" id="ARBA00023136"/>
    </source>
</evidence>